<dbReference type="PANTHER" id="PTHR42924">
    <property type="entry name" value="EXONUCLEASE"/>
    <property type="match status" value="1"/>
</dbReference>
<evidence type="ECO:0000256" key="1">
    <source>
        <dbReference type="SAM" id="MobiDB-lite"/>
    </source>
</evidence>
<dbReference type="SUPFAM" id="SSF89550">
    <property type="entry name" value="PHP domain-like"/>
    <property type="match status" value="1"/>
</dbReference>
<dbReference type="Pfam" id="PF02811">
    <property type="entry name" value="PHP"/>
    <property type="match status" value="1"/>
</dbReference>
<name>A0ABX0FE36_9BACL</name>
<reference evidence="3 4" key="1">
    <citation type="submission" date="2020-01" db="EMBL/GenBank/DDBJ databases">
        <title>Polyphasic characterisation and genomic insights into a novel alkali tolerant bacterium VR-M41.</title>
        <authorList>
            <person name="Vemuluri V.R."/>
        </authorList>
    </citation>
    <scope>NUCLEOTIDE SEQUENCE [LARGE SCALE GENOMIC DNA]</scope>
    <source>
        <strain evidence="3 4">VR-M41</strain>
    </source>
</reference>
<feature type="region of interest" description="Disordered" evidence="1">
    <location>
        <begin position="198"/>
        <end position="234"/>
    </location>
</feature>
<dbReference type="InterPro" id="IPR003141">
    <property type="entry name" value="Pol/His_phosphatase_N"/>
</dbReference>
<proteinExistence type="predicted"/>
<keyword evidence="4" id="KW-1185">Reference proteome</keyword>
<dbReference type="InterPro" id="IPR016195">
    <property type="entry name" value="Pol/histidinol_Pase-like"/>
</dbReference>
<dbReference type="RefSeq" id="WP_166276234.1">
    <property type="nucleotide sequence ID" value="NZ_JAAFGS010000006.1"/>
</dbReference>
<dbReference type="SMART" id="SM00481">
    <property type="entry name" value="POLIIIAc"/>
    <property type="match status" value="1"/>
</dbReference>
<feature type="compositionally biased region" description="Low complexity" evidence="1">
    <location>
        <begin position="202"/>
        <end position="217"/>
    </location>
</feature>
<evidence type="ECO:0000313" key="3">
    <source>
        <dbReference type="EMBL" id="NGZ76887.1"/>
    </source>
</evidence>
<dbReference type="PANTHER" id="PTHR42924:SF3">
    <property type="entry name" value="POLYMERASE_HISTIDINOL PHOSPHATASE N-TERMINAL DOMAIN-CONTAINING PROTEIN"/>
    <property type="match status" value="1"/>
</dbReference>
<feature type="domain" description="Polymerase/histidinol phosphatase N-terminal" evidence="2">
    <location>
        <begin position="6"/>
        <end position="71"/>
    </location>
</feature>
<organism evidence="3 4">
    <name type="scientific">Saccharibacillus alkalitolerans</name>
    <dbReference type="NCBI Taxonomy" id="2705290"/>
    <lineage>
        <taxon>Bacteria</taxon>
        <taxon>Bacillati</taxon>
        <taxon>Bacillota</taxon>
        <taxon>Bacilli</taxon>
        <taxon>Bacillales</taxon>
        <taxon>Paenibacillaceae</taxon>
        <taxon>Saccharibacillus</taxon>
    </lineage>
</organism>
<dbReference type="Gene3D" id="3.20.20.140">
    <property type="entry name" value="Metal-dependent hydrolases"/>
    <property type="match status" value="1"/>
</dbReference>
<evidence type="ECO:0000259" key="2">
    <source>
        <dbReference type="SMART" id="SM00481"/>
    </source>
</evidence>
<dbReference type="EMBL" id="JAAFGS010000006">
    <property type="protein sequence ID" value="NGZ76887.1"/>
    <property type="molecule type" value="Genomic_DNA"/>
</dbReference>
<sequence length="444" mass="47490">MTWIACELHTHTLHSDGRQTLRELAEGAAKLGFGAIALTDHNTMSGLAGKADIEREFGLTIIPGMEWTTFYGHMVTIGLSEFADWRQAGRSDIDRGIAEVHRLGGIAGLAHPFRIGSPACTGCFWEYEVGDWNAVDYVEVWSGTFPSIKTDNRRAFGLWTDKLNEGYRIAATSGRDWHAQEETDEPVSVTYLEIEDEGGESGAASAASPDSGAAEPSRFGAETQPEEVGRGASSAAALAETRLIEALRQGRVSVTIGPLLTMALESGGELWSVGSSVPARVSARAASAAPTSDVPASVGSQGEEAADSVEAAAIRVKLSLDFSVRRGLWTLDDQVFKLKLHSNLGEELSLDAPFKAARPEEVGVGAAESRKALLERGALPAAPGVGTAEEPLRLDLEAELPTPAADSPRSWLRAELWGTARGAYTRIAFTNAVYFEHEEGKNRL</sequence>
<dbReference type="Proteomes" id="UP000800303">
    <property type="component" value="Unassembled WGS sequence"/>
</dbReference>
<dbReference type="NCBIfam" id="NF038032">
    <property type="entry name" value="CehA_McbA_metalo"/>
    <property type="match status" value="1"/>
</dbReference>
<protein>
    <submittedName>
        <fullName evidence="3">CehA/McbA family metallohydrolase</fullName>
    </submittedName>
</protein>
<dbReference type="InterPro" id="IPR004013">
    <property type="entry name" value="PHP_dom"/>
</dbReference>
<accession>A0ABX0FE36</accession>
<gene>
    <name evidence="3" type="ORF">GYN08_16380</name>
</gene>
<dbReference type="InterPro" id="IPR052018">
    <property type="entry name" value="PHP_domain"/>
</dbReference>
<comment type="caution">
    <text evidence="3">The sequence shown here is derived from an EMBL/GenBank/DDBJ whole genome shotgun (WGS) entry which is preliminary data.</text>
</comment>
<evidence type="ECO:0000313" key="4">
    <source>
        <dbReference type="Proteomes" id="UP000800303"/>
    </source>
</evidence>